<evidence type="ECO:0000256" key="5">
    <source>
        <dbReference type="ARBA" id="ARBA00023237"/>
    </source>
</evidence>
<keyword evidence="4" id="KW-0472">Membrane</keyword>
<dbReference type="Gene3D" id="1.25.40.390">
    <property type="match status" value="1"/>
</dbReference>
<reference evidence="8 9" key="1">
    <citation type="submission" date="2017-04" db="EMBL/GenBank/DDBJ databases">
        <authorList>
            <person name="Afonso C.L."/>
            <person name="Miller P.J."/>
            <person name="Scott M.A."/>
            <person name="Spackman E."/>
            <person name="Goraichik I."/>
            <person name="Dimitrov K.M."/>
            <person name="Suarez D.L."/>
            <person name="Swayne D.E."/>
        </authorList>
    </citation>
    <scope>NUCLEOTIDE SEQUENCE [LARGE SCALE GENOMIC DNA]</scope>
    <source>
        <strain evidence="8 9">DSM 19625</strain>
    </source>
</reference>
<dbReference type="InterPro" id="IPR033985">
    <property type="entry name" value="SusD-like_N"/>
</dbReference>
<name>A0A1W2AAM1_9SPHI</name>
<evidence type="ECO:0000259" key="7">
    <source>
        <dbReference type="Pfam" id="PF14322"/>
    </source>
</evidence>
<organism evidence="8 9">
    <name type="scientific">Pedobacter nyackensis</name>
    <dbReference type="NCBI Taxonomy" id="475255"/>
    <lineage>
        <taxon>Bacteria</taxon>
        <taxon>Pseudomonadati</taxon>
        <taxon>Bacteroidota</taxon>
        <taxon>Sphingobacteriia</taxon>
        <taxon>Sphingobacteriales</taxon>
        <taxon>Sphingobacteriaceae</taxon>
        <taxon>Pedobacter</taxon>
    </lineage>
</organism>
<keyword evidence="9" id="KW-1185">Reference proteome</keyword>
<gene>
    <name evidence="8" type="ORF">SAMN04488101_101349</name>
</gene>
<evidence type="ECO:0000313" key="8">
    <source>
        <dbReference type="EMBL" id="SMC57522.1"/>
    </source>
</evidence>
<dbReference type="InterPro" id="IPR011990">
    <property type="entry name" value="TPR-like_helical_dom_sf"/>
</dbReference>
<dbReference type="EMBL" id="FWYB01000001">
    <property type="protein sequence ID" value="SMC57522.1"/>
    <property type="molecule type" value="Genomic_DNA"/>
</dbReference>
<evidence type="ECO:0000256" key="4">
    <source>
        <dbReference type="ARBA" id="ARBA00023136"/>
    </source>
</evidence>
<evidence type="ECO:0000256" key="1">
    <source>
        <dbReference type="ARBA" id="ARBA00004442"/>
    </source>
</evidence>
<dbReference type="Proteomes" id="UP000192678">
    <property type="component" value="Unassembled WGS sequence"/>
</dbReference>
<feature type="domain" description="RagB/SusD" evidence="6">
    <location>
        <begin position="324"/>
        <end position="634"/>
    </location>
</feature>
<keyword evidence="5" id="KW-0998">Cell outer membrane</keyword>
<comment type="similarity">
    <text evidence="2">Belongs to the SusD family.</text>
</comment>
<dbReference type="GO" id="GO:0009279">
    <property type="term" value="C:cell outer membrane"/>
    <property type="evidence" value="ECO:0007669"/>
    <property type="project" value="UniProtKB-SubCell"/>
</dbReference>
<dbReference type="AlphaFoldDB" id="A0A1W2AAM1"/>
<dbReference type="RefSeq" id="WP_084286929.1">
    <property type="nucleotide sequence ID" value="NZ_FWYB01000001.1"/>
</dbReference>
<dbReference type="InterPro" id="IPR012944">
    <property type="entry name" value="SusD_RagB_dom"/>
</dbReference>
<sequence length="634" mass="72242">MKTIIRNCKLGFLVLLIVNFFGCSKFLDVVPDGVATLDNAFSNRNSAEKFLFTCFNMMPNQNSPFDYPGNVGSDEIWWDIDYSAMNDFSGSQIARGNQNITNPFQNYWDGGNGGKSLWIGIRDCNIFLENIGRIRDISEYERARWISEVKFVKAYLHYFLFQMYGPIPIIDKNLPVNVEPSAVKVYRDPVDKVIDFIVNTLDESMTNLPDMIDDPAKEMGRPTKAAAAALKAKVLVWAASPLLNGNPDYANITDKQGTKLFPANVDPEKWSRALNAVKFAIELAEENGHKLYDYKNPLFNITGEIAMNFTLRGAVTERATQNPEIIFAPTTSANGFQNYCTPNFYNALVVGVQELSAPMKIAEQYYTDRGVPIDEDLSWDYANRFSTQRNADQTHKYYIAAGETTAKLNYKREARFYAHLGFDRGLYDVQSQSGITTGTVKNRAGEAMAATFSAQHIQTGYFIKKLVSFRSSITGTGPSAYNYTIPVIRLSDLYLLYAEVLNEVKNVPDNEVYQWIDKIRNRAGLEGVLASWNKYSSIPGKPTTKEGMREIIKHERMIEFAFEGQRAFDLRRWKDAVKYLNQPIEGWNFQGKDLNYYSLTTYFQKRNYTYKDYLWPLNQTAIIKNSSLMQNPGW</sequence>
<feature type="domain" description="SusD-like N-terminal" evidence="7">
    <location>
        <begin position="80"/>
        <end position="234"/>
    </location>
</feature>
<dbReference type="STRING" id="475255.SAMN04488101_101349"/>
<accession>A0A1W2AAM1</accession>
<evidence type="ECO:0000259" key="6">
    <source>
        <dbReference type="Pfam" id="PF07980"/>
    </source>
</evidence>
<evidence type="ECO:0000256" key="3">
    <source>
        <dbReference type="ARBA" id="ARBA00022729"/>
    </source>
</evidence>
<keyword evidence="3" id="KW-0732">Signal</keyword>
<evidence type="ECO:0000256" key="2">
    <source>
        <dbReference type="ARBA" id="ARBA00006275"/>
    </source>
</evidence>
<comment type="subcellular location">
    <subcellularLocation>
        <location evidence="1">Cell outer membrane</location>
    </subcellularLocation>
</comment>
<dbReference type="OrthoDB" id="608091at2"/>
<protein>
    <submittedName>
        <fullName evidence="8">Starch-binding associating with outer membrane</fullName>
    </submittedName>
</protein>
<dbReference type="Pfam" id="PF14322">
    <property type="entry name" value="SusD-like_3"/>
    <property type="match status" value="1"/>
</dbReference>
<proteinExistence type="inferred from homology"/>
<dbReference type="SUPFAM" id="SSF48452">
    <property type="entry name" value="TPR-like"/>
    <property type="match status" value="1"/>
</dbReference>
<dbReference type="Pfam" id="PF07980">
    <property type="entry name" value="SusD_RagB"/>
    <property type="match status" value="1"/>
</dbReference>
<evidence type="ECO:0000313" key="9">
    <source>
        <dbReference type="Proteomes" id="UP000192678"/>
    </source>
</evidence>